<sequence length="77" mass="9158">MEKNLTPKLKLYKEEFDFLHKKIGDLEWEIATIFFGRKAVIRTEIEALEDRLENYRANIGMLVEKIRDEVTEANKSK</sequence>
<comment type="caution">
    <text evidence="2">The sequence shown here is derived from an EMBL/GenBank/DDBJ whole genome shotgun (WGS) entry which is preliminary data.</text>
</comment>
<evidence type="ECO:0000313" key="2">
    <source>
        <dbReference type="EMBL" id="MTD02425.1"/>
    </source>
</evidence>
<dbReference type="EMBL" id="WLXI01000062">
    <property type="protein sequence ID" value="MTD02425.1"/>
    <property type="molecule type" value="Genomic_DNA"/>
</dbReference>
<name>A0A6L6GAD7_STRUB</name>
<dbReference type="RefSeq" id="WP_154590620.1">
    <property type="nucleotide sequence ID" value="NZ_JADFBP010000010.1"/>
</dbReference>
<dbReference type="AlphaFoldDB" id="A0A6L6GAD7"/>
<evidence type="ECO:0000313" key="3">
    <source>
        <dbReference type="Proteomes" id="UP000483839"/>
    </source>
</evidence>
<gene>
    <name evidence="2" type="ORF">GKS16_09110</name>
</gene>
<evidence type="ECO:0000256" key="1">
    <source>
        <dbReference type="SAM" id="Coils"/>
    </source>
</evidence>
<organism evidence="2 3">
    <name type="scientific">Streptococcus uberis</name>
    <dbReference type="NCBI Taxonomy" id="1349"/>
    <lineage>
        <taxon>Bacteria</taxon>
        <taxon>Bacillati</taxon>
        <taxon>Bacillota</taxon>
        <taxon>Bacilli</taxon>
        <taxon>Lactobacillales</taxon>
        <taxon>Streptococcaceae</taxon>
        <taxon>Streptococcus</taxon>
    </lineage>
</organism>
<feature type="coiled-coil region" evidence="1">
    <location>
        <begin position="38"/>
        <end position="65"/>
    </location>
</feature>
<proteinExistence type="predicted"/>
<protein>
    <submittedName>
        <fullName evidence="2">Uncharacterized protein</fullName>
    </submittedName>
</protein>
<dbReference type="Proteomes" id="UP000483839">
    <property type="component" value="Unassembled WGS sequence"/>
</dbReference>
<reference evidence="2 3" key="1">
    <citation type="submission" date="2019-11" db="EMBL/GenBank/DDBJ databases">
        <title>Streptococcus uberis isolated from clinical mastitis cases on a southeastern Queensland dairy.</title>
        <authorList>
            <person name="Workentine M.L."/>
            <person name="Price R."/>
            <person name="Olchowy T."/>
        </authorList>
    </citation>
    <scope>NUCLEOTIDE SEQUENCE [LARGE SCALE GENOMIC DNA]</scope>
    <source>
        <strain evidence="2 3">OLC4459-A17</strain>
    </source>
</reference>
<accession>A0A6L6GAD7</accession>
<keyword evidence="1" id="KW-0175">Coiled coil</keyword>